<evidence type="ECO:0000256" key="12">
    <source>
        <dbReference type="ARBA" id="ARBA00047851"/>
    </source>
</evidence>
<keyword evidence="16" id="KW-0472">Membrane</keyword>
<dbReference type="Proteomes" id="UP000003529">
    <property type="component" value="Unassembled WGS sequence"/>
</dbReference>
<dbReference type="HAMAP" id="MF_00097">
    <property type="entry name" value="TMP_synthase"/>
    <property type="match status" value="1"/>
</dbReference>
<evidence type="ECO:0000256" key="4">
    <source>
        <dbReference type="ARBA" id="ARBA00022679"/>
    </source>
</evidence>
<proteinExistence type="inferred from homology"/>
<dbReference type="NCBIfam" id="NF006830">
    <property type="entry name" value="PRK09355.1"/>
    <property type="match status" value="1"/>
</dbReference>
<dbReference type="PANTHER" id="PTHR20857:SF15">
    <property type="entry name" value="THIAMINE-PHOSPHATE SYNTHASE"/>
    <property type="match status" value="1"/>
</dbReference>
<evidence type="ECO:0000256" key="6">
    <source>
        <dbReference type="ARBA" id="ARBA00022741"/>
    </source>
</evidence>
<keyword evidence="7 15" id="KW-0418">Kinase</keyword>
<dbReference type="eggNOG" id="COG2145">
    <property type="taxonomic scope" value="Bacteria"/>
</dbReference>
<organism evidence="18 19">
    <name type="scientific">Veillonella dispar ATCC 17748</name>
    <dbReference type="NCBI Taxonomy" id="546273"/>
    <lineage>
        <taxon>Bacteria</taxon>
        <taxon>Bacillati</taxon>
        <taxon>Bacillota</taxon>
        <taxon>Negativicutes</taxon>
        <taxon>Veillonellales</taxon>
        <taxon>Veillonellaceae</taxon>
        <taxon>Veillonella</taxon>
    </lineage>
</organism>
<evidence type="ECO:0000259" key="17">
    <source>
        <dbReference type="Pfam" id="PF02581"/>
    </source>
</evidence>
<dbReference type="InterPro" id="IPR022998">
    <property type="entry name" value="ThiamineP_synth_TenI"/>
</dbReference>
<dbReference type="InterPro" id="IPR034291">
    <property type="entry name" value="TMP_synthase"/>
</dbReference>
<dbReference type="CDD" id="cd00564">
    <property type="entry name" value="TMP_TenI"/>
    <property type="match status" value="1"/>
</dbReference>
<evidence type="ECO:0000313" key="19">
    <source>
        <dbReference type="Proteomes" id="UP000003529"/>
    </source>
</evidence>
<evidence type="ECO:0000313" key="18">
    <source>
        <dbReference type="EMBL" id="EEP64807.1"/>
    </source>
</evidence>
<dbReference type="InterPro" id="IPR013785">
    <property type="entry name" value="Aldolase_TIM"/>
</dbReference>
<evidence type="ECO:0000256" key="8">
    <source>
        <dbReference type="ARBA" id="ARBA00022840"/>
    </source>
</evidence>
<comment type="catalytic activity">
    <reaction evidence="12 14">
        <text>2-(2-carboxy-4-methylthiazol-5-yl)ethyl phosphate + 4-amino-2-methyl-5-(diphosphooxymethyl)pyrimidine + 2 H(+) = thiamine phosphate + CO2 + diphosphate</text>
        <dbReference type="Rhea" id="RHEA:47848"/>
        <dbReference type="ChEBI" id="CHEBI:15378"/>
        <dbReference type="ChEBI" id="CHEBI:16526"/>
        <dbReference type="ChEBI" id="CHEBI:33019"/>
        <dbReference type="ChEBI" id="CHEBI:37575"/>
        <dbReference type="ChEBI" id="CHEBI:57841"/>
        <dbReference type="ChEBI" id="CHEBI:62890"/>
        <dbReference type="EC" id="2.5.1.3"/>
    </reaction>
</comment>
<evidence type="ECO:0000256" key="9">
    <source>
        <dbReference type="ARBA" id="ARBA00022842"/>
    </source>
</evidence>
<dbReference type="PANTHER" id="PTHR20857">
    <property type="entry name" value="THIAMINE-PHOSPHATE PYROPHOSPHORYLASE"/>
    <property type="match status" value="1"/>
</dbReference>
<dbReference type="eggNOG" id="COG0352">
    <property type="taxonomic scope" value="Bacteria"/>
</dbReference>
<dbReference type="EC" id="2.5.1.3" evidence="14"/>
<comment type="function">
    <text evidence="14">Condenses 4-methyl-5-(beta-hydroxyethyl)thiazole monophosphate (THZ-P) and 2-methyl-4-amino-5-hydroxymethyl pyrimidine pyrophosphate (HMP-PP) to form thiamine monophosphate (TMP).</text>
</comment>
<keyword evidence="8 15" id="KW-0067">ATP-binding</keyword>
<feature type="binding site" evidence="14">
    <location>
        <begin position="488"/>
        <end position="489"/>
    </location>
    <ligand>
        <name>2-[(2R,5Z)-2-carboxy-4-methylthiazol-5(2H)-ylidene]ethyl phosphate</name>
        <dbReference type="ChEBI" id="CHEBI:62899"/>
    </ligand>
</feature>
<feature type="binding site" evidence="14">
    <location>
        <position position="439"/>
    </location>
    <ligand>
        <name>4-amino-2-methyl-5-(diphosphooxymethyl)pyrimidine</name>
        <dbReference type="ChEBI" id="CHEBI:57841"/>
    </ligand>
</feature>
<dbReference type="InterPro" id="IPR036206">
    <property type="entry name" value="ThiamineP_synth_sf"/>
</dbReference>
<evidence type="ECO:0000256" key="5">
    <source>
        <dbReference type="ARBA" id="ARBA00022723"/>
    </source>
</evidence>
<feature type="binding site" evidence="15">
    <location>
        <position position="218"/>
    </location>
    <ligand>
        <name>substrate</name>
    </ligand>
</feature>
<comment type="catalytic activity">
    <reaction evidence="11 14">
        <text>4-methyl-5-(2-phosphooxyethyl)-thiazole + 4-amino-2-methyl-5-(diphosphooxymethyl)pyrimidine + H(+) = thiamine phosphate + diphosphate</text>
        <dbReference type="Rhea" id="RHEA:22328"/>
        <dbReference type="ChEBI" id="CHEBI:15378"/>
        <dbReference type="ChEBI" id="CHEBI:33019"/>
        <dbReference type="ChEBI" id="CHEBI:37575"/>
        <dbReference type="ChEBI" id="CHEBI:57841"/>
        <dbReference type="ChEBI" id="CHEBI:58296"/>
        <dbReference type="EC" id="2.5.1.3"/>
    </reaction>
</comment>
<evidence type="ECO:0000256" key="10">
    <source>
        <dbReference type="ARBA" id="ARBA00022977"/>
    </source>
</evidence>
<comment type="pathway">
    <text evidence="2 15">Cofactor biosynthesis; thiamine diphosphate biosynthesis; 4-methyl-5-(2-phosphoethyl)-thiazole from 5-(2-hydroxyethyl)-4-methylthiazole: step 1/1.</text>
</comment>
<feature type="binding site" evidence="14">
    <location>
        <position position="373"/>
    </location>
    <ligand>
        <name>Mg(2+)</name>
        <dbReference type="ChEBI" id="CHEBI:18420"/>
    </ligand>
</feature>
<keyword evidence="4 14" id="KW-0808">Transferase</keyword>
<comment type="function">
    <text evidence="15">Catalyzes the phosphorylation of the hydroxyl group of 4-methyl-5-beta-hydroxyethylthiazole (THZ).</text>
</comment>
<feature type="binding site" evidence="15">
    <location>
        <position position="61"/>
    </location>
    <ligand>
        <name>substrate</name>
    </ligand>
</feature>
<comment type="pathway">
    <text evidence="3 14">Cofactor biosynthesis; thiamine diphosphate biosynthesis; thiamine phosphate from 4-amino-2-methyl-5-diphosphomethylpyrimidine and 4-methyl-5-(2-phosphoethyl)-thiazole: step 1/1.</text>
</comment>
<feature type="binding site" evidence="14">
    <location>
        <position position="468"/>
    </location>
    <ligand>
        <name>2-[(2R,5Z)-2-carboxy-4-methylthiazol-5(2H)-ylidene]ethyl phosphate</name>
        <dbReference type="ChEBI" id="CHEBI:62899"/>
    </ligand>
</feature>
<dbReference type="InterPro" id="IPR000417">
    <property type="entry name" value="Hyethyz_kinase"/>
</dbReference>
<keyword evidence="9 14" id="KW-0460">Magnesium</keyword>
<keyword evidence="6 15" id="KW-0547">Nucleotide-binding</keyword>
<dbReference type="Pfam" id="PF02110">
    <property type="entry name" value="HK"/>
    <property type="match status" value="1"/>
</dbReference>
<comment type="similarity">
    <text evidence="15">Belongs to the Thz kinase family.</text>
</comment>
<feature type="binding site" evidence="15">
    <location>
        <position position="191"/>
    </location>
    <ligand>
        <name>ATP</name>
        <dbReference type="ChEBI" id="CHEBI:30616"/>
    </ligand>
</feature>
<feature type="binding site" evidence="14">
    <location>
        <begin position="436"/>
        <end position="438"/>
    </location>
    <ligand>
        <name>2-[(2R,5Z)-2-carboxy-4-methylthiazol-5(2H)-ylidene]ethyl phosphate</name>
        <dbReference type="ChEBI" id="CHEBI:62899"/>
    </ligand>
</feature>
<dbReference type="Gene3D" id="3.20.20.70">
    <property type="entry name" value="Aldolase class I"/>
    <property type="match status" value="1"/>
</dbReference>
<dbReference type="GO" id="GO:0000287">
    <property type="term" value="F:magnesium ion binding"/>
    <property type="evidence" value="ECO:0007669"/>
    <property type="project" value="UniProtKB-UniRule"/>
</dbReference>
<evidence type="ECO:0000256" key="3">
    <source>
        <dbReference type="ARBA" id="ARBA00005165"/>
    </source>
</evidence>
<name>C4FSH9_9FIRM</name>
<dbReference type="UniPathway" id="UPA00060">
    <property type="reaction ID" value="UER00139"/>
</dbReference>
<evidence type="ECO:0000256" key="1">
    <source>
        <dbReference type="ARBA" id="ARBA00001771"/>
    </source>
</evidence>
<dbReference type="GO" id="GO:0009229">
    <property type="term" value="P:thiamine diphosphate biosynthetic process"/>
    <property type="evidence" value="ECO:0007669"/>
    <property type="project" value="UniProtKB-UniRule"/>
</dbReference>
<evidence type="ECO:0000256" key="14">
    <source>
        <dbReference type="HAMAP-Rule" id="MF_00097"/>
    </source>
</evidence>
<feature type="binding site" evidence="14">
    <location>
        <position position="392"/>
    </location>
    <ligand>
        <name>Mg(2+)</name>
        <dbReference type="ChEBI" id="CHEBI:18420"/>
    </ligand>
</feature>
<dbReference type="HAMAP" id="MF_00228">
    <property type="entry name" value="Thz_kinase"/>
    <property type="match status" value="1"/>
</dbReference>
<dbReference type="Pfam" id="PF02581">
    <property type="entry name" value="TMP-TENI"/>
    <property type="match status" value="1"/>
</dbReference>
<dbReference type="CDD" id="cd01170">
    <property type="entry name" value="THZ_kinase"/>
    <property type="match status" value="1"/>
</dbReference>
<protein>
    <recommendedName>
        <fullName evidence="14 15">Multifunctional fusion protein</fullName>
    </recommendedName>
    <domain>
        <recommendedName>
            <fullName evidence="14">Thiamine-phosphate synthase</fullName>
            <shortName evidence="14">TP synthase</shortName>
            <shortName evidence="14">TPS</shortName>
            <ecNumber evidence="14">2.5.1.3</ecNumber>
        </recommendedName>
        <alternativeName>
            <fullName evidence="14">Thiamine-phosphate pyrophosphorylase</fullName>
            <shortName evidence="14">TMP pyrophosphorylase</shortName>
            <shortName evidence="14">TMP-PPase</shortName>
        </alternativeName>
    </domain>
    <domain>
        <recommendedName>
            <fullName evidence="15">Hydroxyethylthiazole kinase</fullName>
            <ecNumber evidence="15">2.7.1.50</ecNumber>
        </recommendedName>
        <alternativeName>
            <fullName evidence="15">4-methyl-5-beta-hydroxyethylthiazole kinase</fullName>
            <shortName evidence="15">TH kinase</shortName>
            <shortName evidence="15">Thz kinase</shortName>
        </alternativeName>
    </domain>
</protein>
<dbReference type="EMBL" id="ACIK02000019">
    <property type="protein sequence ID" value="EEP64807.1"/>
    <property type="molecule type" value="Genomic_DNA"/>
</dbReference>
<dbReference type="SUPFAM" id="SSF51391">
    <property type="entry name" value="Thiamin phosphate synthase"/>
    <property type="match status" value="1"/>
</dbReference>
<comment type="similarity">
    <text evidence="14">Belongs to the thiamine-phosphate synthase family.</text>
</comment>
<dbReference type="PRINTS" id="PR01099">
    <property type="entry name" value="HYETHTZKNASE"/>
</dbReference>
<feature type="binding site" evidence="14">
    <location>
        <position position="410"/>
    </location>
    <ligand>
        <name>4-amino-2-methyl-5-(diphosphooxymethyl)pyrimidine</name>
        <dbReference type="ChEBI" id="CHEBI:57841"/>
    </ligand>
</feature>
<evidence type="ECO:0000256" key="11">
    <source>
        <dbReference type="ARBA" id="ARBA00047334"/>
    </source>
</evidence>
<evidence type="ECO:0000256" key="15">
    <source>
        <dbReference type="HAMAP-Rule" id="MF_00228"/>
    </source>
</evidence>
<comment type="catalytic activity">
    <reaction evidence="1 15">
        <text>5-(2-hydroxyethyl)-4-methylthiazole + ATP = 4-methyl-5-(2-phosphooxyethyl)-thiazole + ADP + H(+)</text>
        <dbReference type="Rhea" id="RHEA:24212"/>
        <dbReference type="ChEBI" id="CHEBI:15378"/>
        <dbReference type="ChEBI" id="CHEBI:17957"/>
        <dbReference type="ChEBI" id="CHEBI:30616"/>
        <dbReference type="ChEBI" id="CHEBI:58296"/>
        <dbReference type="ChEBI" id="CHEBI:456216"/>
        <dbReference type="EC" id="2.7.1.50"/>
    </reaction>
</comment>
<comment type="cofactor">
    <cofactor evidence="14">
        <name>Mg(2+)</name>
        <dbReference type="ChEBI" id="CHEBI:18420"/>
    </cofactor>
    <text evidence="14">Binds 1 Mg(2+) ion per subunit.</text>
</comment>
<gene>
    <name evidence="14 18" type="primary">thiE</name>
    <name evidence="15" type="synonym">thiM</name>
    <name evidence="18" type="ORF">VEIDISOL_01869</name>
</gene>
<feature type="binding site" evidence="14">
    <location>
        <position position="372"/>
    </location>
    <ligand>
        <name>4-amino-2-methyl-5-(diphosphooxymethyl)pyrimidine</name>
        <dbReference type="ChEBI" id="CHEBI:57841"/>
    </ligand>
</feature>
<keyword evidence="10 14" id="KW-0784">Thiamine biosynthesis</keyword>
<evidence type="ECO:0000256" key="7">
    <source>
        <dbReference type="ARBA" id="ARBA00022777"/>
    </source>
</evidence>
<keyword evidence="16" id="KW-0812">Transmembrane</keyword>
<keyword evidence="16" id="KW-1133">Transmembrane helix</keyword>
<dbReference type="InterPro" id="IPR029056">
    <property type="entry name" value="Ribokinase-like"/>
</dbReference>
<feature type="domain" description="Thiamine phosphate synthase/TenI" evidence="17">
    <location>
        <begin position="305"/>
        <end position="491"/>
    </location>
</feature>
<evidence type="ECO:0000256" key="2">
    <source>
        <dbReference type="ARBA" id="ARBA00004868"/>
    </source>
</evidence>
<dbReference type="GO" id="GO:0009228">
    <property type="term" value="P:thiamine biosynthetic process"/>
    <property type="evidence" value="ECO:0007669"/>
    <property type="project" value="UniProtKB-KW"/>
</dbReference>
<reference evidence="18" key="1">
    <citation type="submission" date="2009-04" db="EMBL/GenBank/DDBJ databases">
        <authorList>
            <person name="Weinstock G."/>
            <person name="Sodergren E."/>
            <person name="Clifton S."/>
            <person name="Fulton L."/>
            <person name="Fulton B."/>
            <person name="Courtney L."/>
            <person name="Fronick C."/>
            <person name="Harrison M."/>
            <person name="Strong C."/>
            <person name="Farmer C."/>
            <person name="Delahaunty K."/>
            <person name="Markovic C."/>
            <person name="Hall O."/>
            <person name="Minx P."/>
            <person name="Tomlinson C."/>
            <person name="Mitreva M."/>
            <person name="Nelson J."/>
            <person name="Hou S."/>
            <person name="Wollam A."/>
            <person name="Pepin K.H."/>
            <person name="Johnson M."/>
            <person name="Bhonagiri V."/>
            <person name="Nash W.E."/>
            <person name="Warren W."/>
            <person name="Chinwalla A."/>
            <person name="Mardis E.R."/>
            <person name="Wilson R.K."/>
        </authorList>
    </citation>
    <scope>NUCLEOTIDE SEQUENCE [LARGE SCALE GENOMIC DNA]</scope>
    <source>
        <strain evidence="18">ATCC 17748</strain>
    </source>
</reference>
<feature type="binding site" evidence="14">
    <location>
        <begin position="337"/>
        <end position="341"/>
    </location>
    <ligand>
        <name>4-amino-2-methyl-5-(diphosphooxymethyl)pyrimidine</name>
        <dbReference type="ChEBI" id="CHEBI:57841"/>
    </ligand>
</feature>
<dbReference type="GO" id="GO:0004417">
    <property type="term" value="F:hydroxyethylthiazole kinase activity"/>
    <property type="evidence" value="ECO:0007669"/>
    <property type="project" value="UniProtKB-UniRule"/>
</dbReference>
<evidence type="ECO:0000256" key="16">
    <source>
        <dbReference type="SAM" id="Phobius"/>
    </source>
</evidence>
<dbReference type="SUPFAM" id="SSF53613">
    <property type="entry name" value="Ribokinase-like"/>
    <property type="match status" value="1"/>
</dbReference>
<dbReference type="EC" id="2.7.1.50" evidence="15"/>
<dbReference type="NCBIfam" id="TIGR00693">
    <property type="entry name" value="thiE"/>
    <property type="match status" value="1"/>
</dbReference>
<dbReference type="GO" id="GO:0004789">
    <property type="term" value="F:thiamine-phosphate diphosphorylase activity"/>
    <property type="evidence" value="ECO:0007669"/>
    <property type="project" value="UniProtKB-UniRule"/>
</dbReference>
<sequence length="512" mass="55025">MTRGDSDMTHENPYMNGQIWPELNILEILRQRNPLVICITNDVVRTFTANGLLAIGASPVMSECSEDLKDLIVHASALLINIGTLTPDKVSYYKDAIALAKKHEVPIVLDPVGCHAGAYRLSVVLDLIKTGEISLVRGNQSEIKAIYDALSPNNQADTSTTGKGVDGGQIEDSAVIAYRLARLINCPVVATGEEDYVSDGTRVFAVPHGHPIMTAVTGTGCLLGAVLAAFFSAYYPCKNRLSIGEFLAYALAYYGLAGESAVQVSGVQPGSFSVAFMDSLYTLDDAVLISENRIRPVVVPDQLQVYFISGTQDVELNENRLLSIVEDACRGGVTCFQFREKGVGTLIGQQKLELAQQLQQICAKYNVLYIINDDVDLAMAVNADGIHVGQEDMRLEEVRNLVGHKVVGISIHSVEELHKTDVIYADCVGVGPMYATSSKPDAQAPCGPNRITELQAEGLTLPCVGIGGITLDNAKLVLQAGAYGVAVISAIAHADNPYEAVQQFKHLVDSTK</sequence>
<accession>C4FSH9</accession>
<comment type="caution">
    <text evidence="18">The sequence shown here is derived from an EMBL/GenBank/DDBJ whole genome shotgun (WGS) entry which is preliminary data.</text>
</comment>
<feature type="binding site" evidence="15">
    <location>
        <position position="137"/>
    </location>
    <ligand>
        <name>ATP</name>
        <dbReference type="ChEBI" id="CHEBI:30616"/>
    </ligand>
</feature>
<feature type="transmembrane region" description="Helical" evidence="16">
    <location>
        <begin position="212"/>
        <end position="235"/>
    </location>
</feature>
<dbReference type="Gene3D" id="3.40.1190.20">
    <property type="match status" value="1"/>
</dbReference>
<dbReference type="FunFam" id="3.20.20.70:FF:000096">
    <property type="entry name" value="Thiamine-phosphate synthase"/>
    <property type="match status" value="1"/>
</dbReference>
<dbReference type="GO" id="GO:0005737">
    <property type="term" value="C:cytoplasm"/>
    <property type="evidence" value="ECO:0007669"/>
    <property type="project" value="TreeGrafter"/>
</dbReference>
<comment type="catalytic activity">
    <reaction evidence="13 14">
        <text>2-[(2R,5Z)-2-carboxy-4-methylthiazol-5(2H)-ylidene]ethyl phosphate + 4-amino-2-methyl-5-(diphosphooxymethyl)pyrimidine + 2 H(+) = thiamine phosphate + CO2 + diphosphate</text>
        <dbReference type="Rhea" id="RHEA:47844"/>
        <dbReference type="ChEBI" id="CHEBI:15378"/>
        <dbReference type="ChEBI" id="CHEBI:16526"/>
        <dbReference type="ChEBI" id="CHEBI:33019"/>
        <dbReference type="ChEBI" id="CHEBI:37575"/>
        <dbReference type="ChEBI" id="CHEBI:57841"/>
        <dbReference type="ChEBI" id="CHEBI:62899"/>
        <dbReference type="EC" id="2.5.1.3"/>
    </reaction>
</comment>
<dbReference type="AlphaFoldDB" id="C4FSH9"/>
<keyword evidence="19" id="KW-1185">Reference proteome</keyword>
<dbReference type="HOGENOM" id="CLU_537399_0_0_9"/>
<dbReference type="GO" id="GO:0005524">
    <property type="term" value="F:ATP binding"/>
    <property type="evidence" value="ECO:0007669"/>
    <property type="project" value="UniProtKB-UniRule"/>
</dbReference>
<keyword evidence="5 14" id="KW-0479">Metal-binding</keyword>
<evidence type="ECO:0000256" key="13">
    <source>
        <dbReference type="ARBA" id="ARBA00047883"/>
    </source>
</evidence>